<dbReference type="Pfam" id="PF17770">
    <property type="entry name" value="RNase_J_C"/>
    <property type="match status" value="1"/>
</dbReference>
<accession>A0ABS1MEW1</accession>
<evidence type="ECO:0000256" key="3">
    <source>
        <dbReference type="ARBA" id="ARBA00022723"/>
    </source>
</evidence>
<evidence type="ECO:0000313" key="12">
    <source>
        <dbReference type="EMBL" id="MBL1078799.1"/>
    </source>
</evidence>
<keyword evidence="13" id="KW-1185">Reference proteome</keyword>
<keyword evidence="9" id="KW-0698">rRNA processing</keyword>
<evidence type="ECO:0000259" key="11">
    <source>
        <dbReference type="SMART" id="SM00849"/>
    </source>
</evidence>
<evidence type="ECO:0000256" key="6">
    <source>
        <dbReference type="ARBA" id="ARBA00022833"/>
    </source>
</evidence>
<sequence length="712" mass="75515">MTGPADDAQVTPARRPRRTASRAAGAPAPAPAEPKAAAQPKKAGHSEAPAVHPAAAQPKMATQSESVAEQPAKSSARAKATAEAPESDAAQPVRGGSARGDRRNGASRSASKPEESAPKGRQGDRNRRGGGGGRGRPGGGRNDRSEQTAPPQRDPLALGIPPKAPKGGLRVFALGGIGEIGRNMTVFEYDGKLLIIDCGVLFPEDQQPGVDLILPDFGPIEDRMDDISAVILTHGHEDHIGAVPFLLRLRRDIPVIGAKFTLALVAAKCREHRLQPKLIEVIEGQRTQHGPFDCEYFAVNHSIPDAIAVAVRTPAGLALHTGDIKLDQLPLDGRLTDLAGFSRLGDEGVDLFLVDSTNAEVPGFVTPEREIGPVLDNVIGKAKGRVIVASFASHVHRIQQVVEVAQRYDRRICFVGRSMVRNMQIAQDLGYLDVPDGLVVDLDQAANLPVHKLVLISTGSQGEPLSALSRMARGDHRQINIRADDLVVLASSLIPGNENAVFAVVNGLARVGATVITQQNAKVHVSGHASAGELLYLYNAVRPTNAMPVHGEWRHLRANGALAVATGVPEERVVLAENGVVVDLVDGIATITGRVPVGQVYVDGLSVGDVGESTLSDRLVLGEGGFISITVAVDSTTGKPVSAPEVHGRGFSEDPEALDDAHELVEAELRRLTNEGVTDTHRIAQSVRRVVGRWVAETYRRRPMIVPTVIGV</sequence>
<dbReference type="Pfam" id="PF12706">
    <property type="entry name" value="Lactamase_B_2"/>
    <property type="match status" value="1"/>
</dbReference>
<dbReference type="InterPro" id="IPR055132">
    <property type="entry name" value="RNase_J_b_CASP"/>
</dbReference>
<comment type="function">
    <text evidence="9">An RNase that has 5'-3' exonuclease and possibly endonuclease activity. Involved in maturation of rRNA and in some organisms also mRNA maturation and/or decay.</text>
</comment>
<evidence type="ECO:0000313" key="13">
    <source>
        <dbReference type="Proteomes" id="UP000602198"/>
    </source>
</evidence>
<dbReference type="Pfam" id="PF07521">
    <property type="entry name" value="RMMBL"/>
    <property type="match status" value="1"/>
</dbReference>
<dbReference type="SMART" id="SM00849">
    <property type="entry name" value="Lactamase_B"/>
    <property type="match status" value="1"/>
</dbReference>
<organism evidence="12 13">
    <name type="scientific">Nocardia acididurans</name>
    <dbReference type="NCBI Taxonomy" id="2802282"/>
    <lineage>
        <taxon>Bacteria</taxon>
        <taxon>Bacillati</taxon>
        <taxon>Actinomycetota</taxon>
        <taxon>Actinomycetes</taxon>
        <taxon>Mycobacteriales</taxon>
        <taxon>Nocardiaceae</taxon>
        <taxon>Nocardia</taxon>
    </lineage>
</organism>
<evidence type="ECO:0000256" key="8">
    <source>
        <dbReference type="ARBA" id="ARBA00022884"/>
    </source>
</evidence>
<dbReference type="InterPro" id="IPR030854">
    <property type="entry name" value="RNase_J_bac"/>
</dbReference>
<dbReference type="NCBIfam" id="TIGR00649">
    <property type="entry name" value="MG423"/>
    <property type="match status" value="1"/>
</dbReference>
<evidence type="ECO:0000256" key="9">
    <source>
        <dbReference type="HAMAP-Rule" id="MF_01491"/>
    </source>
</evidence>
<keyword evidence="3" id="KW-0479">Metal-binding</keyword>
<evidence type="ECO:0000256" key="1">
    <source>
        <dbReference type="ARBA" id="ARBA00022490"/>
    </source>
</evidence>
<keyword evidence="8 9" id="KW-0694">RNA-binding</keyword>
<dbReference type="InterPro" id="IPR036866">
    <property type="entry name" value="RibonucZ/Hydroxyglut_hydro"/>
</dbReference>
<keyword evidence="4 9" id="KW-0255">Endonuclease</keyword>
<reference evidence="12 13" key="1">
    <citation type="submission" date="2021-01" db="EMBL/GenBank/DDBJ databases">
        <title>WGS of actinomycetes isolated from Thailand.</title>
        <authorList>
            <person name="Thawai C."/>
        </authorList>
    </citation>
    <scope>NUCLEOTIDE SEQUENCE [LARGE SCALE GENOMIC DNA]</scope>
    <source>
        <strain evidence="12 13">LPG 2</strain>
    </source>
</reference>
<dbReference type="Proteomes" id="UP000602198">
    <property type="component" value="Unassembled WGS sequence"/>
</dbReference>
<name>A0ABS1MEW1_9NOCA</name>
<dbReference type="CDD" id="cd07714">
    <property type="entry name" value="RNaseJ_MBL-fold"/>
    <property type="match status" value="1"/>
</dbReference>
<comment type="subcellular location">
    <subcellularLocation>
        <location evidence="9">Cytoplasm</location>
    </subcellularLocation>
</comment>
<keyword evidence="1 9" id="KW-0963">Cytoplasm</keyword>
<proteinExistence type="inferred from homology"/>
<evidence type="ECO:0000256" key="10">
    <source>
        <dbReference type="SAM" id="MobiDB-lite"/>
    </source>
</evidence>
<keyword evidence="6" id="KW-0862">Zinc</keyword>
<comment type="caution">
    <text evidence="12">The sequence shown here is derived from an EMBL/GenBank/DDBJ whole genome shotgun (WGS) entry which is preliminary data.</text>
</comment>
<dbReference type="HAMAP" id="MF_01491">
    <property type="entry name" value="RNase_J_bact"/>
    <property type="match status" value="1"/>
</dbReference>
<feature type="domain" description="Metallo-beta-lactamase" evidence="11">
    <location>
        <begin position="181"/>
        <end position="375"/>
    </location>
</feature>
<dbReference type="Pfam" id="PF22505">
    <property type="entry name" value="RNase_J_b_CASP"/>
    <property type="match status" value="1"/>
</dbReference>
<evidence type="ECO:0000256" key="2">
    <source>
        <dbReference type="ARBA" id="ARBA00022722"/>
    </source>
</evidence>
<dbReference type="InterPro" id="IPR004613">
    <property type="entry name" value="RNase_J"/>
</dbReference>
<dbReference type="PROSITE" id="PS01292">
    <property type="entry name" value="UPF0036"/>
    <property type="match status" value="1"/>
</dbReference>
<feature type="region of interest" description="Disordered" evidence="10">
    <location>
        <begin position="1"/>
        <end position="162"/>
    </location>
</feature>
<keyword evidence="7 9" id="KW-0269">Exonuclease</keyword>
<dbReference type="PANTHER" id="PTHR43694:SF1">
    <property type="entry name" value="RIBONUCLEASE J"/>
    <property type="match status" value="1"/>
</dbReference>
<feature type="compositionally biased region" description="Basic and acidic residues" evidence="10">
    <location>
        <begin position="111"/>
        <end position="127"/>
    </location>
</feature>
<feature type="compositionally biased region" description="Gly residues" evidence="10">
    <location>
        <begin position="129"/>
        <end position="140"/>
    </location>
</feature>
<keyword evidence="2 9" id="KW-0540">Nuclease</keyword>
<feature type="compositionally biased region" description="Low complexity" evidence="10">
    <location>
        <begin position="21"/>
        <end position="41"/>
    </location>
</feature>
<evidence type="ECO:0000256" key="5">
    <source>
        <dbReference type="ARBA" id="ARBA00022801"/>
    </source>
</evidence>
<dbReference type="EMBL" id="JAERRJ010000013">
    <property type="protein sequence ID" value="MBL1078799.1"/>
    <property type="molecule type" value="Genomic_DNA"/>
</dbReference>
<dbReference type="Gene3D" id="3.40.50.10710">
    <property type="entry name" value="Metallo-hydrolase/oxidoreductase"/>
    <property type="match status" value="1"/>
</dbReference>
<keyword evidence="5 9" id="KW-0378">Hydrolase</keyword>
<dbReference type="InterPro" id="IPR011108">
    <property type="entry name" value="RMMBL"/>
</dbReference>
<dbReference type="InterPro" id="IPR042173">
    <property type="entry name" value="RNase_J_2"/>
</dbReference>
<evidence type="ECO:0000256" key="4">
    <source>
        <dbReference type="ARBA" id="ARBA00022759"/>
    </source>
</evidence>
<dbReference type="InterPro" id="IPR001279">
    <property type="entry name" value="Metallo-B-lactamas"/>
</dbReference>
<dbReference type="InterPro" id="IPR041636">
    <property type="entry name" value="RNase_J_C"/>
</dbReference>
<feature type="binding site" evidence="9">
    <location>
        <begin position="524"/>
        <end position="528"/>
    </location>
    <ligand>
        <name>substrate</name>
    </ligand>
</feature>
<comment type="subunit">
    <text evidence="9">Homodimer, may be a subunit of the RNA degradosome.</text>
</comment>
<dbReference type="PANTHER" id="PTHR43694">
    <property type="entry name" value="RIBONUCLEASE J"/>
    <property type="match status" value="1"/>
</dbReference>
<dbReference type="SUPFAM" id="SSF56281">
    <property type="entry name" value="Metallo-hydrolase/oxidoreductase"/>
    <property type="match status" value="1"/>
</dbReference>
<gene>
    <name evidence="9" type="primary">rnj</name>
    <name evidence="12" type="ORF">JK358_30785</name>
</gene>
<evidence type="ECO:0000256" key="7">
    <source>
        <dbReference type="ARBA" id="ARBA00022839"/>
    </source>
</evidence>
<dbReference type="Gene3D" id="3.10.20.580">
    <property type="match status" value="1"/>
</dbReference>
<protein>
    <recommendedName>
        <fullName evidence="9">Ribonuclease J</fullName>
        <shortName evidence="9">RNase J</shortName>
        <ecNumber evidence="9">3.1.-.-</ecNumber>
    </recommendedName>
</protein>
<dbReference type="InterPro" id="IPR001587">
    <property type="entry name" value="RNase_J_CS"/>
</dbReference>
<dbReference type="RefSeq" id="WP_201954644.1">
    <property type="nucleotide sequence ID" value="NZ_JAERRJ010000013.1"/>
</dbReference>
<dbReference type="Gene3D" id="3.60.15.10">
    <property type="entry name" value="Ribonuclease Z/Hydroxyacylglutathione hydrolase-like"/>
    <property type="match status" value="1"/>
</dbReference>
<comment type="similarity">
    <text evidence="9">Belongs to the metallo-beta-lactamase superfamily. RNA-metabolizing metallo-beta-lactamase-like family. Bacterial RNase J subfamily.</text>
</comment>
<dbReference type="EC" id="3.1.-.-" evidence="9"/>